<keyword evidence="3" id="KW-1185">Reference proteome</keyword>
<name>A0A8B9P7D6_APTOW</name>
<protein>
    <recommendedName>
        <fullName evidence="4">Selenoprotein W</fullName>
    </recommendedName>
</protein>
<dbReference type="Proteomes" id="UP000694424">
    <property type="component" value="Unplaced"/>
</dbReference>
<evidence type="ECO:0000313" key="2">
    <source>
        <dbReference type="Ensembl" id="ENSAOWP00000006342.1"/>
    </source>
</evidence>
<dbReference type="Ensembl" id="ENSAOWT00000007178.1">
    <property type="protein sequence ID" value="ENSAOWP00000006342.1"/>
    <property type="gene ID" value="ENSAOWG00000004370.1"/>
</dbReference>
<reference evidence="2" key="1">
    <citation type="submission" date="2025-08" db="UniProtKB">
        <authorList>
            <consortium name="Ensembl"/>
        </authorList>
    </citation>
    <scope>IDENTIFICATION</scope>
</reference>
<accession>A0A8B9P7D6</accession>
<dbReference type="AlphaFoldDB" id="A0A8B9P7D6"/>
<dbReference type="InterPro" id="IPR036249">
    <property type="entry name" value="Thioredoxin-like_sf"/>
</dbReference>
<dbReference type="NCBIfam" id="TIGR02174">
    <property type="entry name" value="CXXU_selWTH"/>
    <property type="match status" value="1"/>
</dbReference>
<keyword evidence="1" id="KW-0676">Redox-active center</keyword>
<reference evidence="2" key="2">
    <citation type="submission" date="2025-09" db="UniProtKB">
        <authorList>
            <consortium name="Ensembl"/>
        </authorList>
    </citation>
    <scope>IDENTIFICATION</scope>
</reference>
<proteinExistence type="predicted"/>
<evidence type="ECO:0008006" key="4">
    <source>
        <dbReference type="Google" id="ProtNLM"/>
    </source>
</evidence>
<evidence type="ECO:0000256" key="1">
    <source>
        <dbReference type="ARBA" id="ARBA00023284"/>
    </source>
</evidence>
<dbReference type="Gene3D" id="3.40.30.10">
    <property type="entry name" value="Glutaredoxin"/>
    <property type="match status" value="1"/>
</dbReference>
<organism evidence="2 3">
    <name type="scientific">Apteryx owenii</name>
    <name type="common">Little spotted kiwi</name>
    <dbReference type="NCBI Taxonomy" id="8824"/>
    <lineage>
        <taxon>Eukaryota</taxon>
        <taxon>Metazoa</taxon>
        <taxon>Chordata</taxon>
        <taxon>Craniata</taxon>
        <taxon>Vertebrata</taxon>
        <taxon>Euteleostomi</taxon>
        <taxon>Archelosauria</taxon>
        <taxon>Archosauria</taxon>
        <taxon>Dinosauria</taxon>
        <taxon>Saurischia</taxon>
        <taxon>Theropoda</taxon>
        <taxon>Coelurosauria</taxon>
        <taxon>Aves</taxon>
        <taxon>Palaeognathae</taxon>
        <taxon>Apterygiformes</taxon>
        <taxon>Apterygidae</taxon>
        <taxon>Apteryx</taxon>
    </lineage>
</organism>
<dbReference type="SUPFAM" id="SSF52833">
    <property type="entry name" value="Thioredoxin-like"/>
    <property type="match status" value="1"/>
</dbReference>
<dbReference type="InterPro" id="IPR011893">
    <property type="entry name" value="Selenoprotein_Rdx-typ"/>
</dbReference>
<dbReference type="Pfam" id="PF10262">
    <property type="entry name" value="Rdx"/>
    <property type="match status" value="1"/>
</dbReference>
<evidence type="ECO:0000313" key="3">
    <source>
        <dbReference type="Proteomes" id="UP000694424"/>
    </source>
</evidence>
<sequence>MGQPVPPGCGAGEVTGWFEVTVGGRLVHSKKNGDGFVDTDAKLQKIVAAIKAALA</sequence>